<dbReference type="EMBL" id="CANHGI010000003">
    <property type="protein sequence ID" value="CAI5444065.1"/>
    <property type="molecule type" value="Genomic_DNA"/>
</dbReference>
<reference evidence="2" key="1">
    <citation type="submission" date="2022-11" db="EMBL/GenBank/DDBJ databases">
        <authorList>
            <person name="Kikuchi T."/>
        </authorList>
    </citation>
    <scope>NUCLEOTIDE SEQUENCE</scope>
    <source>
        <strain evidence="2">PS1010</strain>
    </source>
</reference>
<dbReference type="Proteomes" id="UP001152747">
    <property type="component" value="Unassembled WGS sequence"/>
</dbReference>
<feature type="coiled-coil region" evidence="1">
    <location>
        <begin position="12"/>
        <end position="39"/>
    </location>
</feature>
<gene>
    <name evidence="2" type="ORF">CAMP_LOCUS6702</name>
</gene>
<organism evidence="2 3">
    <name type="scientific">Caenorhabditis angaria</name>
    <dbReference type="NCBI Taxonomy" id="860376"/>
    <lineage>
        <taxon>Eukaryota</taxon>
        <taxon>Metazoa</taxon>
        <taxon>Ecdysozoa</taxon>
        <taxon>Nematoda</taxon>
        <taxon>Chromadorea</taxon>
        <taxon>Rhabditida</taxon>
        <taxon>Rhabditina</taxon>
        <taxon>Rhabditomorpha</taxon>
        <taxon>Rhabditoidea</taxon>
        <taxon>Rhabditidae</taxon>
        <taxon>Peloderinae</taxon>
        <taxon>Caenorhabditis</taxon>
    </lineage>
</organism>
<keyword evidence="3" id="KW-1185">Reference proteome</keyword>
<name>A0A9P1IFF1_9PELO</name>
<dbReference type="OrthoDB" id="5837998at2759"/>
<sequence length="132" mass="15470">MSSSSNSIQFYITEVDSRIEKKRAELEKTLQKSEIVRKNSETIAHFVGKWPNFEHRVKQFQSQIHEIDAKIAENLEILKKTWEFSKSEEIELNKLFEELEKLAEIRKSKETILLKLVEAEEKLEVDSSDDSA</sequence>
<evidence type="ECO:0000313" key="3">
    <source>
        <dbReference type="Proteomes" id="UP001152747"/>
    </source>
</evidence>
<feature type="coiled-coil region" evidence="1">
    <location>
        <begin position="85"/>
        <end position="122"/>
    </location>
</feature>
<evidence type="ECO:0000256" key="1">
    <source>
        <dbReference type="SAM" id="Coils"/>
    </source>
</evidence>
<protein>
    <submittedName>
        <fullName evidence="2">Uncharacterized protein</fullName>
    </submittedName>
</protein>
<proteinExistence type="predicted"/>
<dbReference type="AlphaFoldDB" id="A0A9P1IFF1"/>
<evidence type="ECO:0000313" key="2">
    <source>
        <dbReference type="EMBL" id="CAI5444065.1"/>
    </source>
</evidence>
<keyword evidence="1" id="KW-0175">Coiled coil</keyword>
<comment type="caution">
    <text evidence="2">The sequence shown here is derived from an EMBL/GenBank/DDBJ whole genome shotgun (WGS) entry which is preliminary data.</text>
</comment>
<accession>A0A9P1IFF1</accession>